<evidence type="ECO:0000256" key="10">
    <source>
        <dbReference type="PIRSR" id="PIRSR601501-1"/>
    </source>
</evidence>
<dbReference type="Proteomes" id="UP000295793">
    <property type="component" value="Unassembled WGS sequence"/>
</dbReference>
<dbReference type="Pfam" id="PF00374">
    <property type="entry name" value="NiFeSe_Hases"/>
    <property type="match status" value="1"/>
</dbReference>
<dbReference type="FunFam" id="1.10.645.10:FF:000002">
    <property type="entry name" value="Hydrogenase 2 large subunit"/>
    <property type="match status" value="1"/>
</dbReference>
<dbReference type="GO" id="GO:0005886">
    <property type="term" value="C:plasma membrane"/>
    <property type="evidence" value="ECO:0007669"/>
    <property type="project" value="UniProtKB-SubCell"/>
</dbReference>
<evidence type="ECO:0000256" key="9">
    <source>
        <dbReference type="ARBA" id="ARBA00048757"/>
    </source>
</evidence>
<dbReference type="GO" id="GO:0016151">
    <property type="term" value="F:nickel cation binding"/>
    <property type="evidence" value="ECO:0007669"/>
    <property type="project" value="InterPro"/>
</dbReference>
<dbReference type="EMBL" id="SLZR01000022">
    <property type="protein sequence ID" value="TCS36748.1"/>
    <property type="molecule type" value="Genomic_DNA"/>
</dbReference>
<protein>
    <recommendedName>
        <fullName evidence="5">hydrogenase (acceptor)</fullName>
        <ecNumber evidence="5">1.12.99.6</ecNumber>
    </recommendedName>
</protein>
<comment type="cofactor">
    <cofactor evidence="10">
        <name>Fe cation</name>
        <dbReference type="ChEBI" id="CHEBI:24875"/>
    </cofactor>
</comment>
<evidence type="ECO:0000256" key="7">
    <source>
        <dbReference type="ARBA" id="ARBA00022723"/>
    </source>
</evidence>
<dbReference type="AlphaFoldDB" id="A0A4R3HUL9"/>
<keyword evidence="8 11" id="KW-0560">Oxidoreductase</keyword>
<dbReference type="InterPro" id="IPR018194">
    <property type="entry name" value="Ni-dep_hyd_lsu_Ni_BS"/>
</dbReference>
<comment type="subunit">
    <text evidence="4">Heterodimer of a large and a small subunit.</text>
</comment>
<feature type="binding site" evidence="10">
    <location>
        <position position="64"/>
    </location>
    <ligand>
        <name>Ni(2+)</name>
        <dbReference type="ChEBI" id="CHEBI:49786"/>
    </ligand>
</feature>
<gene>
    <name evidence="12" type="ORF">BCF53_12222</name>
</gene>
<evidence type="ECO:0000313" key="12">
    <source>
        <dbReference type="EMBL" id="TCS36748.1"/>
    </source>
</evidence>
<keyword evidence="13" id="KW-1185">Reference proteome</keyword>
<evidence type="ECO:0000256" key="2">
    <source>
        <dbReference type="ARBA" id="ARBA00004202"/>
    </source>
</evidence>
<dbReference type="PROSITE" id="PS00508">
    <property type="entry name" value="NI_HGENASE_L_2"/>
    <property type="match status" value="1"/>
</dbReference>
<dbReference type="OrthoDB" id="9761717at2"/>
<evidence type="ECO:0000256" key="5">
    <source>
        <dbReference type="ARBA" id="ARBA00012082"/>
    </source>
</evidence>
<evidence type="ECO:0000256" key="6">
    <source>
        <dbReference type="ARBA" id="ARBA00022596"/>
    </source>
</evidence>
<evidence type="ECO:0000256" key="4">
    <source>
        <dbReference type="ARBA" id="ARBA00011771"/>
    </source>
</evidence>
<proteinExistence type="inferred from homology"/>
<comment type="subcellular location">
    <subcellularLocation>
        <location evidence="2">Cell membrane</location>
        <topology evidence="2">Peripheral membrane protein</topology>
    </subcellularLocation>
</comment>
<dbReference type="PROSITE" id="PS00507">
    <property type="entry name" value="NI_HGENASE_L_1"/>
    <property type="match status" value="1"/>
</dbReference>
<dbReference type="PANTHER" id="PTHR42958">
    <property type="entry name" value="HYDROGENASE-2 LARGE CHAIN"/>
    <property type="match status" value="1"/>
</dbReference>
<reference evidence="12 13" key="1">
    <citation type="submission" date="2019-03" db="EMBL/GenBank/DDBJ databases">
        <title>Genomic Encyclopedia of Archaeal and Bacterial Type Strains, Phase II (KMG-II): from individual species to whole genera.</title>
        <authorList>
            <person name="Goeker M."/>
        </authorList>
    </citation>
    <scope>NUCLEOTIDE SEQUENCE [LARGE SCALE GENOMIC DNA]</scope>
    <source>
        <strain evidence="12 13">DSM 15388</strain>
    </source>
</reference>
<evidence type="ECO:0000256" key="11">
    <source>
        <dbReference type="RuleBase" id="RU003896"/>
    </source>
</evidence>
<feature type="binding site" evidence="10">
    <location>
        <position position="548"/>
    </location>
    <ligand>
        <name>Fe cation</name>
        <dbReference type="ChEBI" id="CHEBI:24875"/>
    </ligand>
</feature>
<evidence type="ECO:0000256" key="3">
    <source>
        <dbReference type="ARBA" id="ARBA00009292"/>
    </source>
</evidence>
<dbReference type="RefSeq" id="WP_132703643.1">
    <property type="nucleotide sequence ID" value="NZ_SLZR01000022.1"/>
</dbReference>
<dbReference type="InterPro" id="IPR050867">
    <property type="entry name" value="NiFe/NiFeSe_hydrgnase_LSU"/>
</dbReference>
<comment type="similarity">
    <text evidence="3 11">Belongs to the [NiFe]/[NiFeSe] hydrogenase large subunit family.</text>
</comment>
<dbReference type="GO" id="GO:0008901">
    <property type="term" value="F:ferredoxin hydrogenase activity"/>
    <property type="evidence" value="ECO:0007669"/>
    <property type="project" value="InterPro"/>
</dbReference>
<feature type="binding site" evidence="10">
    <location>
        <position position="551"/>
    </location>
    <ligand>
        <name>Mg(2+)</name>
        <dbReference type="ChEBI" id="CHEBI:18420"/>
    </ligand>
</feature>
<keyword evidence="10" id="KW-0408">Iron</keyword>
<comment type="cofactor">
    <cofactor evidence="1 10">
        <name>Ni(2+)</name>
        <dbReference type="ChEBI" id="CHEBI:49786"/>
    </cofactor>
</comment>
<evidence type="ECO:0000256" key="8">
    <source>
        <dbReference type="ARBA" id="ARBA00023002"/>
    </source>
</evidence>
<dbReference type="NCBIfam" id="NF007778">
    <property type="entry name" value="PRK10467.1"/>
    <property type="match status" value="1"/>
</dbReference>
<comment type="caution">
    <text evidence="12">The sequence shown here is derived from an EMBL/GenBank/DDBJ whole genome shotgun (WGS) entry which is preliminary data.</text>
</comment>
<feature type="binding site" evidence="10">
    <location>
        <position position="545"/>
    </location>
    <ligand>
        <name>Ni(2+)</name>
        <dbReference type="ChEBI" id="CHEBI:49786"/>
    </ligand>
</feature>
<accession>A0A4R3HUL9</accession>
<name>A0A4R3HUL9_9GAMM</name>
<sequence length="566" mass="62339">MTQRITIDPVTRIEGHLRIDCEIEDGKVVNAWSSGTMWRGMEEILKGRDPRDAWAFVQRICGVCTTVHAIASVRAVEHALNLNIPVNAQHIRNLIAAAHSIHDHVVHFYQLSALDWVDVTSALQADPAKCAEITAPLSTWSLNSAQEFTKVKAKLQGLVDSGQLGIFANGYWGHKEMKLSPEVNLIAVAHYLQALEYQRNANRIVAILGGKTPHIQNLAVGGVANPINLDGIGVLNHERLMYVKSFIDQLDEFIEQVYKVDVAIVAAHYPEWLSIGEGVTNYLSIPDLPTDGTGGRFRMPGGYIENGDLSTFKPITRHDDPFLVNGVAESSKHAWYKEEGPFHPWDGMTNPDYTGFEDDGKYSWVKAPTFNGKPMQVGPLAQVLCGVAAGDESTTKHLNDVLAAFEALTGIQPEIKHLHSTLGRHAARAVRCGVLKDVLHQEWQALVDNIATGDTTTYVKPEFPDGIVKGVGFHEAPRGLLSHWIVIKDGKIENYQAVVPSTWNSGPRNSNDELGPYEHSLIGTPIADPERPLEVIRTIHSFDPCMSCAVHIVDTRGTDVTQVKIL</sequence>
<comment type="catalytic activity">
    <reaction evidence="9">
        <text>H2 + A = AH2</text>
        <dbReference type="Rhea" id="RHEA:12116"/>
        <dbReference type="ChEBI" id="CHEBI:13193"/>
        <dbReference type="ChEBI" id="CHEBI:17499"/>
        <dbReference type="ChEBI" id="CHEBI:18276"/>
        <dbReference type="EC" id="1.12.99.6"/>
    </reaction>
</comment>
<dbReference type="InterPro" id="IPR029014">
    <property type="entry name" value="NiFe-Hase_large"/>
</dbReference>
<feature type="binding site" evidence="10">
    <location>
        <position position="61"/>
    </location>
    <ligand>
        <name>Ni(2+)</name>
        <dbReference type="ChEBI" id="CHEBI:49786"/>
    </ligand>
</feature>
<evidence type="ECO:0000313" key="13">
    <source>
        <dbReference type="Proteomes" id="UP000295793"/>
    </source>
</evidence>
<keyword evidence="10" id="KW-0460">Magnesium</keyword>
<feature type="binding site" evidence="10">
    <location>
        <position position="42"/>
    </location>
    <ligand>
        <name>Mg(2+)</name>
        <dbReference type="ChEBI" id="CHEBI:18420"/>
    </ligand>
</feature>
<keyword evidence="7 10" id="KW-0479">Metal-binding</keyword>
<feature type="binding site" evidence="10">
    <location>
        <position position="64"/>
    </location>
    <ligand>
        <name>Fe cation</name>
        <dbReference type="ChEBI" id="CHEBI:24875"/>
    </ligand>
</feature>
<dbReference type="GO" id="GO:0033748">
    <property type="term" value="F:hydrogenase (acceptor) activity"/>
    <property type="evidence" value="ECO:0007669"/>
    <property type="project" value="UniProtKB-EC"/>
</dbReference>
<dbReference type="Gene3D" id="1.10.645.10">
    <property type="entry name" value="Cytochrome-c3 Hydrogenase, chain B"/>
    <property type="match status" value="1"/>
</dbReference>
<dbReference type="EC" id="1.12.99.6" evidence="5"/>
<evidence type="ECO:0000256" key="1">
    <source>
        <dbReference type="ARBA" id="ARBA00001967"/>
    </source>
</evidence>
<dbReference type="PANTHER" id="PTHR42958:SF1">
    <property type="entry name" value="HYDROGENASE-2 LARGE CHAIN"/>
    <property type="match status" value="1"/>
</dbReference>
<dbReference type="InterPro" id="IPR001501">
    <property type="entry name" value="Ni-dep_hyd_lsu"/>
</dbReference>
<keyword evidence="6 10" id="KW-0533">Nickel</keyword>
<organism evidence="12 13">
    <name type="scientific">Reinekea marinisedimentorum</name>
    <dbReference type="NCBI Taxonomy" id="230495"/>
    <lineage>
        <taxon>Bacteria</taxon>
        <taxon>Pseudomonadati</taxon>
        <taxon>Pseudomonadota</taxon>
        <taxon>Gammaproteobacteria</taxon>
        <taxon>Oceanospirillales</taxon>
        <taxon>Saccharospirillaceae</taxon>
        <taxon>Reinekea</taxon>
    </lineage>
</organism>
<dbReference type="SUPFAM" id="SSF56762">
    <property type="entry name" value="HydB/Nqo4-like"/>
    <property type="match status" value="1"/>
</dbReference>